<feature type="compositionally biased region" description="Polar residues" evidence="1">
    <location>
        <begin position="13"/>
        <end position="22"/>
    </location>
</feature>
<feature type="region of interest" description="Disordered" evidence="1">
    <location>
        <begin position="1"/>
        <end position="22"/>
    </location>
</feature>
<dbReference type="AlphaFoldDB" id="A0A382KRY5"/>
<sequence length="22" mass="2459">DSMGYPPYPYDSRASQRALNGI</sequence>
<proteinExistence type="predicted"/>
<gene>
    <name evidence="2" type="ORF">METZ01_LOCUS278521</name>
</gene>
<organism evidence="2">
    <name type="scientific">marine metagenome</name>
    <dbReference type="NCBI Taxonomy" id="408172"/>
    <lineage>
        <taxon>unclassified sequences</taxon>
        <taxon>metagenomes</taxon>
        <taxon>ecological metagenomes</taxon>
    </lineage>
</organism>
<evidence type="ECO:0000256" key="1">
    <source>
        <dbReference type="SAM" id="MobiDB-lite"/>
    </source>
</evidence>
<name>A0A382KRY5_9ZZZZ</name>
<accession>A0A382KRY5</accession>
<reference evidence="2" key="1">
    <citation type="submission" date="2018-05" db="EMBL/GenBank/DDBJ databases">
        <authorList>
            <person name="Lanie J.A."/>
            <person name="Ng W.-L."/>
            <person name="Kazmierczak K.M."/>
            <person name="Andrzejewski T.M."/>
            <person name="Davidsen T.M."/>
            <person name="Wayne K.J."/>
            <person name="Tettelin H."/>
            <person name="Glass J.I."/>
            <person name="Rusch D."/>
            <person name="Podicherti R."/>
            <person name="Tsui H.-C.T."/>
            <person name="Winkler M.E."/>
        </authorList>
    </citation>
    <scope>NUCLEOTIDE SEQUENCE</scope>
</reference>
<evidence type="ECO:0000313" key="2">
    <source>
        <dbReference type="EMBL" id="SVC25667.1"/>
    </source>
</evidence>
<feature type="non-terminal residue" evidence="2">
    <location>
        <position position="1"/>
    </location>
</feature>
<dbReference type="EMBL" id="UINC01081627">
    <property type="protein sequence ID" value="SVC25667.1"/>
    <property type="molecule type" value="Genomic_DNA"/>
</dbReference>
<feature type="non-terminal residue" evidence="2">
    <location>
        <position position="22"/>
    </location>
</feature>
<protein>
    <submittedName>
        <fullName evidence="2">Uncharacterized protein</fullName>
    </submittedName>
</protein>